<dbReference type="PROSITE" id="PS50879">
    <property type="entry name" value="RNASE_H_1"/>
    <property type="match status" value="1"/>
</dbReference>
<comment type="caution">
    <text evidence="3">The sequence shown here is derived from an EMBL/GenBank/DDBJ whole genome shotgun (WGS) entry which is preliminary data.</text>
</comment>
<protein>
    <recommendedName>
        <fullName evidence="2">RNase H type-1 domain-containing protein</fullName>
    </recommendedName>
</protein>
<dbReference type="CDD" id="cd06222">
    <property type="entry name" value="RNase_H_like"/>
    <property type="match status" value="1"/>
</dbReference>
<evidence type="ECO:0000313" key="4">
    <source>
        <dbReference type="Proteomes" id="UP000541444"/>
    </source>
</evidence>
<evidence type="ECO:0000313" key="3">
    <source>
        <dbReference type="EMBL" id="KAF6155538.1"/>
    </source>
</evidence>
<gene>
    <name evidence="3" type="ORF">GIB67_004532</name>
</gene>
<keyword evidence="1" id="KW-0812">Transmembrane</keyword>
<name>A0A7J7MLC7_9MAGN</name>
<keyword evidence="1" id="KW-1133">Transmembrane helix</keyword>
<dbReference type="OrthoDB" id="1938131at2759"/>
<dbReference type="SUPFAM" id="SSF53098">
    <property type="entry name" value="Ribonuclease H-like"/>
    <property type="match status" value="1"/>
</dbReference>
<dbReference type="InterPro" id="IPR012337">
    <property type="entry name" value="RNaseH-like_sf"/>
</dbReference>
<dbReference type="Gene3D" id="3.30.420.10">
    <property type="entry name" value="Ribonuclease H-like superfamily/Ribonuclease H"/>
    <property type="match status" value="1"/>
</dbReference>
<dbReference type="PANTHER" id="PTHR47723:SF23">
    <property type="entry name" value="REVERSE TRANSCRIPTASE-LIKE PROTEIN"/>
    <property type="match status" value="1"/>
</dbReference>
<dbReference type="InterPro" id="IPR044730">
    <property type="entry name" value="RNase_H-like_dom_plant"/>
</dbReference>
<dbReference type="PANTHER" id="PTHR47723">
    <property type="entry name" value="OS05G0353850 PROTEIN"/>
    <property type="match status" value="1"/>
</dbReference>
<dbReference type="Pfam" id="PF13456">
    <property type="entry name" value="RVT_3"/>
    <property type="match status" value="1"/>
</dbReference>
<dbReference type="AlphaFoldDB" id="A0A7J7MLC7"/>
<keyword evidence="4" id="KW-1185">Reference proteome</keyword>
<accession>A0A7J7MLC7</accession>
<sequence>MIHSIPHLNEDVAKVFHAKSLVSSVIPYLILVIVVLGIRIDFKLFRALRNLVPAHPLVKSCFWELPRIGEIKINTDGGAKGNHGKGGIGCISCDCKGKVMVTLSKGLGLVTNFMAECEAIILGVELAAFFGWLISWKESDSTMAVEAFKTNNIPWI</sequence>
<dbReference type="InterPro" id="IPR036397">
    <property type="entry name" value="RNaseH_sf"/>
</dbReference>
<keyword evidence="1" id="KW-0472">Membrane</keyword>
<evidence type="ECO:0000259" key="2">
    <source>
        <dbReference type="PROSITE" id="PS50879"/>
    </source>
</evidence>
<dbReference type="Proteomes" id="UP000541444">
    <property type="component" value="Unassembled WGS sequence"/>
</dbReference>
<dbReference type="InterPro" id="IPR002156">
    <property type="entry name" value="RNaseH_domain"/>
</dbReference>
<proteinExistence type="predicted"/>
<dbReference type="InterPro" id="IPR053151">
    <property type="entry name" value="RNase_H-like"/>
</dbReference>
<reference evidence="3 4" key="1">
    <citation type="journal article" date="2020" name="IScience">
        <title>Genome Sequencing of the Endangered Kingdonia uniflora (Circaeasteraceae, Ranunculales) Reveals Potential Mechanisms of Evolutionary Specialization.</title>
        <authorList>
            <person name="Sun Y."/>
            <person name="Deng T."/>
            <person name="Zhang A."/>
            <person name="Moore M.J."/>
            <person name="Landis J.B."/>
            <person name="Lin N."/>
            <person name="Zhang H."/>
            <person name="Zhang X."/>
            <person name="Huang J."/>
            <person name="Zhang X."/>
            <person name="Sun H."/>
            <person name="Wang H."/>
        </authorList>
    </citation>
    <scope>NUCLEOTIDE SEQUENCE [LARGE SCALE GENOMIC DNA]</scope>
    <source>
        <strain evidence="3">TB1705</strain>
        <tissue evidence="3">Leaf</tissue>
    </source>
</reference>
<dbReference type="EMBL" id="JACGCM010001419">
    <property type="protein sequence ID" value="KAF6155538.1"/>
    <property type="molecule type" value="Genomic_DNA"/>
</dbReference>
<organism evidence="3 4">
    <name type="scientific">Kingdonia uniflora</name>
    <dbReference type="NCBI Taxonomy" id="39325"/>
    <lineage>
        <taxon>Eukaryota</taxon>
        <taxon>Viridiplantae</taxon>
        <taxon>Streptophyta</taxon>
        <taxon>Embryophyta</taxon>
        <taxon>Tracheophyta</taxon>
        <taxon>Spermatophyta</taxon>
        <taxon>Magnoliopsida</taxon>
        <taxon>Ranunculales</taxon>
        <taxon>Circaeasteraceae</taxon>
        <taxon>Kingdonia</taxon>
    </lineage>
</organism>
<dbReference type="GO" id="GO:0004523">
    <property type="term" value="F:RNA-DNA hybrid ribonuclease activity"/>
    <property type="evidence" value="ECO:0007669"/>
    <property type="project" value="InterPro"/>
</dbReference>
<feature type="transmembrane region" description="Helical" evidence="1">
    <location>
        <begin position="20"/>
        <end position="40"/>
    </location>
</feature>
<feature type="domain" description="RNase H type-1" evidence="2">
    <location>
        <begin position="67"/>
        <end position="156"/>
    </location>
</feature>
<dbReference type="GO" id="GO:0003676">
    <property type="term" value="F:nucleic acid binding"/>
    <property type="evidence" value="ECO:0007669"/>
    <property type="project" value="InterPro"/>
</dbReference>
<evidence type="ECO:0000256" key="1">
    <source>
        <dbReference type="SAM" id="Phobius"/>
    </source>
</evidence>